<keyword evidence="2" id="KW-1185">Reference proteome</keyword>
<protein>
    <recommendedName>
        <fullName evidence="3">3D (Asp-Asp-Asp) domain-containing protein</fullName>
    </recommendedName>
</protein>
<name>A0A6L9EG20_9FLAO</name>
<reference evidence="1 2" key="1">
    <citation type="submission" date="2020-01" db="EMBL/GenBank/DDBJ databases">
        <title>Bacteria diversity of Porities sp.</title>
        <authorList>
            <person name="Wang G."/>
        </authorList>
    </citation>
    <scope>NUCLEOTIDE SEQUENCE [LARGE SCALE GENOMIC DNA]</scope>
    <source>
        <strain evidence="1 2">R33</strain>
    </source>
</reference>
<dbReference type="AlphaFoldDB" id="A0A6L9EG20"/>
<proteinExistence type="predicted"/>
<dbReference type="RefSeq" id="WP_161436249.1">
    <property type="nucleotide sequence ID" value="NZ_WXYO01000006.1"/>
</dbReference>
<comment type="caution">
    <text evidence="1">The sequence shown here is derived from an EMBL/GenBank/DDBJ whole genome shotgun (WGS) entry which is preliminary data.</text>
</comment>
<evidence type="ECO:0000313" key="1">
    <source>
        <dbReference type="EMBL" id="NAS13209.1"/>
    </source>
</evidence>
<evidence type="ECO:0008006" key="3">
    <source>
        <dbReference type="Google" id="ProtNLM"/>
    </source>
</evidence>
<dbReference type="EMBL" id="WXYO01000006">
    <property type="protein sequence ID" value="NAS13209.1"/>
    <property type="molecule type" value="Genomic_DNA"/>
</dbReference>
<dbReference type="CDD" id="cd22784">
    <property type="entry name" value="DPBB_MltA_YuiC-like"/>
    <property type="match status" value="1"/>
</dbReference>
<accession>A0A6L9EG20</accession>
<sequence>MLVLIFLICCRPRPAEKEFDWIELSVTASAYNSVSWQTSGQPNLAAWGDTLKPGMRCIAVSRDLISKGLRHNTMVKIEGLEGVYLVKDKMHRRWINRIDIYMGKDVKRAREWGKQKLKIQYAVKRDSL</sequence>
<gene>
    <name evidence="1" type="ORF">GTQ38_14425</name>
</gene>
<dbReference type="Proteomes" id="UP000475249">
    <property type="component" value="Unassembled WGS sequence"/>
</dbReference>
<organism evidence="1 2">
    <name type="scientific">Poritiphilus flavus</name>
    <dbReference type="NCBI Taxonomy" id="2697053"/>
    <lineage>
        <taxon>Bacteria</taxon>
        <taxon>Pseudomonadati</taxon>
        <taxon>Bacteroidota</taxon>
        <taxon>Flavobacteriia</taxon>
        <taxon>Flavobacteriales</taxon>
        <taxon>Flavobacteriaceae</taxon>
        <taxon>Poritiphilus</taxon>
    </lineage>
</organism>
<evidence type="ECO:0000313" key="2">
    <source>
        <dbReference type="Proteomes" id="UP000475249"/>
    </source>
</evidence>